<dbReference type="Proteomes" id="UP000662939">
    <property type="component" value="Chromosome"/>
</dbReference>
<keyword evidence="6" id="KW-0808">Transferase</keyword>
<keyword evidence="3" id="KW-0121">Carboxypeptidase</keyword>
<dbReference type="GO" id="GO:0008955">
    <property type="term" value="F:peptidoglycan glycosyltransferase activity"/>
    <property type="evidence" value="ECO:0007669"/>
    <property type="project" value="UniProtKB-EC"/>
</dbReference>
<dbReference type="FunFam" id="1.10.3810.10:FF:000001">
    <property type="entry name" value="Penicillin-binding protein 1A"/>
    <property type="match status" value="1"/>
</dbReference>
<evidence type="ECO:0000256" key="7">
    <source>
        <dbReference type="ARBA" id="ARBA00022801"/>
    </source>
</evidence>
<keyword evidence="10" id="KW-0511">Multifunctional enzyme</keyword>
<gene>
    <name evidence="17" type="ORF">JQS30_12070</name>
</gene>
<keyword evidence="5" id="KW-0328">Glycosyltransferase</keyword>
<dbReference type="GO" id="GO:0008360">
    <property type="term" value="P:regulation of cell shape"/>
    <property type="evidence" value="ECO:0007669"/>
    <property type="project" value="UniProtKB-KW"/>
</dbReference>
<dbReference type="GO" id="GO:0030288">
    <property type="term" value="C:outer membrane-bounded periplasmic space"/>
    <property type="evidence" value="ECO:0007669"/>
    <property type="project" value="TreeGrafter"/>
</dbReference>
<keyword evidence="14" id="KW-1133">Transmembrane helix</keyword>
<dbReference type="Pfam" id="PF00905">
    <property type="entry name" value="Transpeptidase"/>
    <property type="match status" value="1"/>
</dbReference>
<evidence type="ECO:0000256" key="4">
    <source>
        <dbReference type="ARBA" id="ARBA00022670"/>
    </source>
</evidence>
<keyword evidence="9" id="KW-0573">Peptidoglycan synthesis</keyword>
<keyword evidence="14" id="KW-0812">Transmembrane</keyword>
<evidence type="ECO:0000256" key="6">
    <source>
        <dbReference type="ARBA" id="ARBA00022679"/>
    </source>
</evidence>
<keyword evidence="14" id="KW-0472">Membrane</keyword>
<keyword evidence="18" id="KW-1185">Reference proteome</keyword>
<dbReference type="GO" id="GO:0009002">
    <property type="term" value="F:serine-type D-Ala-D-Ala carboxypeptidase activity"/>
    <property type="evidence" value="ECO:0007669"/>
    <property type="project" value="UniProtKB-EC"/>
</dbReference>
<feature type="domain" description="Penicillin-binding protein transpeptidase" evidence="15">
    <location>
        <begin position="373"/>
        <end position="666"/>
    </location>
</feature>
<evidence type="ECO:0000256" key="12">
    <source>
        <dbReference type="ARBA" id="ARBA00034000"/>
    </source>
</evidence>
<proteinExistence type="inferred from homology"/>
<accession>A0A895XN83</accession>
<sequence length="716" mass="78169">MQLQSQLFEPPSEQQRPAEGVYRLLRAGILVGLSVAILVFPVVVMGGLSAKAGASAIDQLSVELAETNPPLTSYVYAADGETLISLFYDEFRRHVDLDEIAPVMQQALIAAEDARFYEHNGVDYRGILRAAVANQAGGEVEQGASTLTMQYVRGALQHNSESIEDVIAATEQTADRKLREARLSMALEDQLTKDEILERYLNQAYFGHNAYGIFAAAYIYFSKHPSELELDEAALLAGLVQAPSDYDPVSSDQIAAEQRRNWVLDRMVETEFISAADASEVHSTGIELNVSNPPNSCIGITGEISEHGFFCDYLRLWWRTQEAFGDTPQERETNLRQGGYTVIATLDPDMHQIAADHINDQVSPNSKHALGGVLMEPGTGRIKSLALNRNYSLDQSNNGAHSNPSSSQIGNYPNTVNALLGGGNASGYQGGSTFKVFVMLAALDNGYTLDHAINSPHRVTTGYITAGGRASCGGRWCPQNANESMAGNRDMWSGYGMSVNTYFAQLIQQVGADEAVLMAERMGLEWRTETDRLYASPERRRGWGPFTLGVSDVQPIEMTNVFNTLAGEGQYCEPLPVLRVIDPNGQELDVASPRCKQELDVDVARAAVDAGLCTTETHPDDSVCGEWGTAGDVGRTVERQVSGKTGTTDSFQAAWFFGSTPQLTVGTFMADPDYMFNTVGRNRTMIPRETAAMIFRDVLEGEPKLEFTRPSSSIRG</sequence>
<keyword evidence="7" id="KW-0378">Hydrolase</keyword>
<evidence type="ECO:0000256" key="10">
    <source>
        <dbReference type="ARBA" id="ARBA00023268"/>
    </source>
</evidence>
<comment type="similarity">
    <text evidence="2">In the N-terminal section; belongs to the glycosyltransferase 51 family.</text>
</comment>
<dbReference type="GO" id="GO:0071555">
    <property type="term" value="P:cell wall organization"/>
    <property type="evidence" value="ECO:0007669"/>
    <property type="project" value="UniProtKB-KW"/>
</dbReference>
<feature type="domain" description="Glycosyl transferase family 51" evidence="16">
    <location>
        <begin position="88"/>
        <end position="267"/>
    </location>
</feature>
<evidence type="ECO:0000259" key="15">
    <source>
        <dbReference type="Pfam" id="PF00905"/>
    </source>
</evidence>
<dbReference type="SUPFAM" id="SSF56601">
    <property type="entry name" value="beta-lactamase/transpeptidase-like"/>
    <property type="match status" value="1"/>
</dbReference>
<dbReference type="GO" id="GO:0008658">
    <property type="term" value="F:penicillin binding"/>
    <property type="evidence" value="ECO:0007669"/>
    <property type="project" value="InterPro"/>
</dbReference>
<evidence type="ECO:0000256" key="2">
    <source>
        <dbReference type="ARBA" id="ARBA00007739"/>
    </source>
</evidence>
<dbReference type="Gene3D" id="1.10.3810.10">
    <property type="entry name" value="Biosynthetic peptidoglycan transglycosylase-like"/>
    <property type="match status" value="1"/>
</dbReference>
<organism evidence="17 18">
    <name type="scientific">Natronoglycomyces albus</name>
    <dbReference type="NCBI Taxonomy" id="2811108"/>
    <lineage>
        <taxon>Bacteria</taxon>
        <taxon>Bacillati</taxon>
        <taxon>Actinomycetota</taxon>
        <taxon>Actinomycetes</taxon>
        <taxon>Glycomycetales</taxon>
        <taxon>Glycomycetaceae</taxon>
        <taxon>Natronoglycomyces</taxon>
    </lineage>
</organism>
<name>A0A895XN83_9ACTN</name>
<evidence type="ECO:0000256" key="3">
    <source>
        <dbReference type="ARBA" id="ARBA00022645"/>
    </source>
</evidence>
<dbReference type="GO" id="GO:0009252">
    <property type="term" value="P:peptidoglycan biosynthetic process"/>
    <property type="evidence" value="ECO:0007669"/>
    <property type="project" value="UniProtKB-KW"/>
</dbReference>
<dbReference type="SUPFAM" id="SSF53955">
    <property type="entry name" value="Lysozyme-like"/>
    <property type="match status" value="1"/>
</dbReference>
<dbReference type="PANTHER" id="PTHR32282:SF33">
    <property type="entry name" value="PEPTIDOGLYCAN GLYCOSYLTRANSFERASE"/>
    <property type="match status" value="1"/>
</dbReference>
<comment type="catalytic activity">
    <reaction evidence="12">
        <text>Preferential cleavage: (Ac)2-L-Lys-D-Ala-|-D-Ala. Also transpeptidation of peptidyl-alanyl moieties that are N-acyl substituents of D-alanine.</text>
        <dbReference type="EC" id="3.4.16.4"/>
    </reaction>
</comment>
<keyword evidence="11" id="KW-0961">Cell wall biogenesis/degradation</keyword>
<evidence type="ECO:0000256" key="8">
    <source>
        <dbReference type="ARBA" id="ARBA00022960"/>
    </source>
</evidence>
<evidence type="ECO:0000256" key="11">
    <source>
        <dbReference type="ARBA" id="ARBA00023316"/>
    </source>
</evidence>
<protein>
    <submittedName>
        <fullName evidence="17">Transglycosylase domain-containing protein</fullName>
    </submittedName>
</protein>
<evidence type="ECO:0000256" key="9">
    <source>
        <dbReference type="ARBA" id="ARBA00022984"/>
    </source>
</evidence>
<dbReference type="InterPro" id="IPR012338">
    <property type="entry name" value="Beta-lactam/transpept-like"/>
</dbReference>
<dbReference type="InterPro" id="IPR001460">
    <property type="entry name" value="PCN-bd_Tpept"/>
</dbReference>
<dbReference type="AlphaFoldDB" id="A0A895XN83"/>
<dbReference type="Pfam" id="PF00912">
    <property type="entry name" value="Transgly"/>
    <property type="match status" value="1"/>
</dbReference>
<feature type="transmembrane region" description="Helical" evidence="14">
    <location>
        <begin position="24"/>
        <end position="48"/>
    </location>
</feature>
<dbReference type="InterPro" id="IPR050396">
    <property type="entry name" value="Glycosyltr_51/Transpeptidase"/>
</dbReference>
<evidence type="ECO:0000259" key="16">
    <source>
        <dbReference type="Pfam" id="PF00912"/>
    </source>
</evidence>
<dbReference type="Gene3D" id="3.40.710.10">
    <property type="entry name" value="DD-peptidase/beta-lactamase superfamily"/>
    <property type="match status" value="1"/>
</dbReference>
<dbReference type="PANTHER" id="PTHR32282">
    <property type="entry name" value="BINDING PROTEIN TRANSPEPTIDASE, PUTATIVE-RELATED"/>
    <property type="match status" value="1"/>
</dbReference>
<dbReference type="KEGG" id="nav:JQS30_12070"/>
<dbReference type="InterPro" id="IPR001264">
    <property type="entry name" value="Glyco_trans_51"/>
</dbReference>
<evidence type="ECO:0000256" key="13">
    <source>
        <dbReference type="ARBA" id="ARBA00049902"/>
    </source>
</evidence>
<dbReference type="EMBL" id="CP070496">
    <property type="protein sequence ID" value="QSB04505.1"/>
    <property type="molecule type" value="Genomic_DNA"/>
</dbReference>
<dbReference type="GO" id="GO:0006508">
    <property type="term" value="P:proteolysis"/>
    <property type="evidence" value="ECO:0007669"/>
    <property type="project" value="UniProtKB-KW"/>
</dbReference>
<keyword evidence="8" id="KW-0133">Cell shape</keyword>
<dbReference type="RefSeq" id="WP_213170504.1">
    <property type="nucleotide sequence ID" value="NZ_CP070496.1"/>
</dbReference>
<dbReference type="InterPro" id="IPR036950">
    <property type="entry name" value="PBP_transglycosylase"/>
</dbReference>
<reference evidence="17" key="1">
    <citation type="submission" date="2021-02" db="EMBL/GenBank/DDBJ databases">
        <title>Natronoglycomyces albus gen. nov., sp. nov, a haloalkaliphilic actinobacterium from a soda solonchak soil.</title>
        <authorList>
            <person name="Sorokin D.Y."/>
            <person name="Khijniak T.V."/>
            <person name="Zakharycheva A.P."/>
            <person name="Boueva O.V."/>
            <person name="Ariskina E.V."/>
            <person name="Hahnke R.L."/>
            <person name="Bunk B."/>
            <person name="Sproer C."/>
            <person name="Schumann P."/>
            <person name="Evtushenko L.I."/>
            <person name="Kublanov I.V."/>
        </authorList>
    </citation>
    <scope>NUCLEOTIDE SEQUENCE</scope>
    <source>
        <strain evidence="17">DSM 106290</strain>
    </source>
</reference>
<evidence type="ECO:0000256" key="1">
    <source>
        <dbReference type="ARBA" id="ARBA00007090"/>
    </source>
</evidence>
<comment type="similarity">
    <text evidence="1">In the C-terminal section; belongs to the transpeptidase family.</text>
</comment>
<evidence type="ECO:0000256" key="14">
    <source>
        <dbReference type="SAM" id="Phobius"/>
    </source>
</evidence>
<evidence type="ECO:0000313" key="18">
    <source>
        <dbReference type="Proteomes" id="UP000662939"/>
    </source>
</evidence>
<evidence type="ECO:0000313" key="17">
    <source>
        <dbReference type="EMBL" id="QSB04505.1"/>
    </source>
</evidence>
<evidence type="ECO:0000256" key="5">
    <source>
        <dbReference type="ARBA" id="ARBA00022676"/>
    </source>
</evidence>
<keyword evidence="4" id="KW-0645">Protease</keyword>
<dbReference type="InterPro" id="IPR023346">
    <property type="entry name" value="Lysozyme-like_dom_sf"/>
</dbReference>
<comment type="catalytic activity">
    <reaction evidence="13">
        <text>[GlcNAc-(1-&gt;4)-Mur2Ac(oyl-L-Ala-gamma-D-Glu-L-Lys-D-Ala-D-Ala)](n)-di-trans,octa-cis-undecaprenyl diphosphate + beta-D-GlcNAc-(1-&gt;4)-Mur2Ac(oyl-L-Ala-gamma-D-Glu-L-Lys-D-Ala-D-Ala)-di-trans,octa-cis-undecaprenyl diphosphate = [GlcNAc-(1-&gt;4)-Mur2Ac(oyl-L-Ala-gamma-D-Glu-L-Lys-D-Ala-D-Ala)](n+1)-di-trans,octa-cis-undecaprenyl diphosphate + di-trans,octa-cis-undecaprenyl diphosphate + H(+)</text>
        <dbReference type="Rhea" id="RHEA:23708"/>
        <dbReference type="Rhea" id="RHEA-COMP:9602"/>
        <dbReference type="Rhea" id="RHEA-COMP:9603"/>
        <dbReference type="ChEBI" id="CHEBI:15378"/>
        <dbReference type="ChEBI" id="CHEBI:58405"/>
        <dbReference type="ChEBI" id="CHEBI:60033"/>
        <dbReference type="ChEBI" id="CHEBI:78435"/>
        <dbReference type="EC" id="2.4.99.28"/>
    </reaction>
</comment>